<evidence type="ECO:0000313" key="1">
    <source>
        <dbReference type="EMBL" id="QUS39584.1"/>
    </source>
</evidence>
<gene>
    <name evidence="1" type="ORF">RPMA_12605</name>
</gene>
<organism evidence="1 2">
    <name type="scientific">Tardiphaga alba</name>
    <dbReference type="NCBI Taxonomy" id="340268"/>
    <lineage>
        <taxon>Bacteria</taxon>
        <taxon>Pseudomonadati</taxon>
        <taxon>Pseudomonadota</taxon>
        <taxon>Alphaproteobacteria</taxon>
        <taxon>Hyphomicrobiales</taxon>
        <taxon>Nitrobacteraceae</taxon>
        <taxon>Tardiphaga</taxon>
    </lineage>
</organism>
<dbReference type="Proteomes" id="UP000682843">
    <property type="component" value="Chromosome"/>
</dbReference>
<keyword evidence="2" id="KW-1185">Reference proteome</keyword>
<accession>A0ABX8A775</accession>
<dbReference type="RefSeq" id="WP_211913130.1">
    <property type="nucleotide sequence ID" value="NZ_CP036498.1"/>
</dbReference>
<dbReference type="EMBL" id="CP036498">
    <property type="protein sequence ID" value="QUS39584.1"/>
    <property type="molecule type" value="Genomic_DNA"/>
</dbReference>
<protein>
    <submittedName>
        <fullName evidence="1">Uncharacterized protein</fullName>
    </submittedName>
</protein>
<name>A0ABX8A775_9BRAD</name>
<sequence length="100" mass="10887">MTDIVEKLTIWPAADGADALAGHFVEALMQEAAAEITKLRAERDAAARDMRERCAKVAEEMSENPNWSPSEQDGAFSLAKMLRLLPDTPAILATDGKDET</sequence>
<evidence type="ECO:0000313" key="2">
    <source>
        <dbReference type="Proteomes" id="UP000682843"/>
    </source>
</evidence>
<reference evidence="1 2" key="1">
    <citation type="submission" date="2019-02" db="EMBL/GenBank/DDBJ databases">
        <title>Emended description of the genus Rhodopseudomonas and description of Rhodopseudomonas albus sp. nov., a non-phototrophic, heavy-metal-tolerant bacterium isolated from garden soil.</title>
        <authorList>
            <person name="Bao Z."/>
            <person name="Cao W.W."/>
            <person name="Sato Y."/>
            <person name="Nishizawa T."/>
            <person name="Zhao J."/>
            <person name="Guo Y."/>
            <person name="Ohta H."/>
        </authorList>
    </citation>
    <scope>NUCLEOTIDE SEQUENCE [LARGE SCALE GENOMIC DNA]</scope>
    <source>
        <strain evidence="1 2">SK50-23</strain>
    </source>
</reference>
<proteinExistence type="predicted"/>